<feature type="transmembrane region" description="Helical" evidence="1">
    <location>
        <begin position="21"/>
        <end position="40"/>
    </location>
</feature>
<comment type="caution">
    <text evidence="2">The sequence shown here is derived from an EMBL/GenBank/DDBJ whole genome shotgun (WGS) entry which is preliminary data.</text>
</comment>
<organism evidence="2 3">
    <name type="scientific">Acinetobacter bereziniae</name>
    <name type="common">Acinetobacter genomosp. 10</name>
    <dbReference type="NCBI Taxonomy" id="106648"/>
    <lineage>
        <taxon>Bacteria</taxon>
        <taxon>Pseudomonadati</taxon>
        <taxon>Pseudomonadota</taxon>
        <taxon>Gammaproteobacteria</taxon>
        <taxon>Moraxellales</taxon>
        <taxon>Moraxellaceae</taxon>
        <taxon>Acinetobacter</taxon>
    </lineage>
</organism>
<keyword evidence="1" id="KW-0472">Membrane</keyword>
<dbReference type="EMBL" id="WNDP01000176">
    <property type="protein sequence ID" value="KAF1018415.1"/>
    <property type="molecule type" value="Genomic_DNA"/>
</dbReference>
<evidence type="ECO:0000313" key="3">
    <source>
        <dbReference type="Proteomes" id="UP000490535"/>
    </source>
</evidence>
<gene>
    <name evidence="2" type="ORF">GAK29_04243</name>
</gene>
<name>A0A833PBR8_ACIBZ</name>
<feature type="transmembrane region" description="Helical" evidence="1">
    <location>
        <begin position="71"/>
        <end position="91"/>
    </location>
</feature>
<accession>A0A833PBR8</accession>
<protein>
    <submittedName>
        <fullName evidence="2">Uncharacterized protein</fullName>
    </submittedName>
</protein>
<proteinExistence type="predicted"/>
<reference evidence="3" key="1">
    <citation type="journal article" date="2020" name="MBio">
        <title>Horizontal gene transfer to a defensive symbiont with a reduced genome amongst a multipartite beetle microbiome.</title>
        <authorList>
            <person name="Waterworth S.C."/>
            <person name="Florez L.V."/>
            <person name="Rees E.R."/>
            <person name="Hertweck C."/>
            <person name="Kaltenpoth M."/>
            <person name="Kwan J.C."/>
        </authorList>
    </citation>
    <scope>NUCLEOTIDE SEQUENCE [LARGE SCALE GENOMIC DNA]</scope>
</reference>
<evidence type="ECO:0000313" key="2">
    <source>
        <dbReference type="EMBL" id="KAF1018415.1"/>
    </source>
</evidence>
<keyword evidence="1" id="KW-0812">Transmembrane</keyword>
<dbReference type="Proteomes" id="UP000490535">
    <property type="component" value="Unassembled WGS sequence"/>
</dbReference>
<keyword evidence="1" id="KW-1133">Transmembrane helix</keyword>
<sequence>MFEKLEEWMNFHTAVMKQYPRPGFLMIFSCIVALVVSWFYPKIVMGIANFEIGGHAPYQDFIFSHIRYFRLGMWVVPFLIFIVLMSISWGIHKENIKKYFR</sequence>
<evidence type="ECO:0000256" key="1">
    <source>
        <dbReference type="SAM" id="Phobius"/>
    </source>
</evidence>
<dbReference type="AlphaFoldDB" id="A0A833PBR8"/>